<protein>
    <submittedName>
        <fullName evidence="9">Inner membrane metabolite transport protein YhjE</fullName>
    </submittedName>
</protein>
<dbReference type="GO" id="GO:0005886">
    <property type="term" value="C:plasma membrane"/>
    <property type="evidence" value="ECO:0007669"/>
    <property type="project" value="UniProtKB-SubCell"/>
</dbReference>
<gene>
    <name evidence="9" type="primary">yhjE_5</name>
    <name evidence="9" type="ORF">BG845_02511</name>
</gene>
<dbReference type="GO" id="GO:0022857">
    <property type="term" value="F:transmembrane transporter activity"/>
    <property type="evidence" value="ECO:0007669"/>
    <property type="project" value="InterPro"/>
</dbReference>
<keyword evidence="2" id="KW-0813">Transport</keyword>
<keyword evidence="5 7" id="KW-1133">Transmembrane helix</keyword>
<dbReference type="PANTHER" id="PTHR43045">
    <property type="entry name" value="SHIKIMATE TRANSPORTER"/>
    <property type="match status" value="1"/>
</dbReference>
<keyword evidence="6 7" id="KW-0472">Membrane</keyword>
<feature type="transmembrane region" description="Helical" evidence="7">
    <location>
        <begin position="191"/>
        <end position="212"/>
    </location>
</feature>
<dbReference type="STRING" id="2074.BG845_02511"/>
<feature type="transmembrane region" description="Helical" evidence="7">
    <location>
        <begin position="374"/>
        <end position="398"/>
    </location>
</feature>
<accession>A0A1Y2MZW8</accession>
<dbReference type="PANTHER" id="PTHR43045:SF1">
    <property type="entry name" value="SHIKIMATE TRANSPORTER"/>
    <property type="match status" value="1"/>
</dbReference>
<dbReference type="SUPFAM" id="SSF103473">
    <property type="entry name" value="MFS general substrate transporter"/>
    <property type="match status" value="1"/>
</dbReference>
<dbReference type="Pfam" id="PF07690">
    <property type="entry name" value="MFS_1"/>
    <property type="match status" value="1"/>
</dbReference>
<organism evidence="9 10">
    <name type="scientific">Pseudonocardia autotrophica</name>
    <name type="common">Amycolata autotrophica</name>
    <name type="synonym">Nocardia autotrophica</name>
    <dbReference type="NCBI Taxonomy" id="2074"/>
    <lineage>
        <taxon>Bacteria</taxon>
        <taxon>Bacillati</taxon>
        <taxon>Actinomycetota</taxon>
        <taxon>Actinomycetes</taxon>
        <taxon>Pseudonocardiales</taxon>
        <taxon>Pseudonocardiaceae</taxon>
        <taxon>Pseudonocardia</taxon>
    </lineage>
</organism>
<proteinExistence type="predicted"/>
<dbReference type="InterPro" id="IPR005828">
    <property type="entry name" value="MFS_sugar_transport-like"/>
</dbReference>
<keyword evidence="4 7" id="KW-0812">Transmembrane</keyword>
<feature type="transmembrane region" description="Helical" evidence="7">
    <location>
        <begin position="59"/>
        <end position="81"/>
    </location>
</feature>
<evidence type="ECO:0000256" key="7">
    <source>
        <dbReference type="SAM" id="Phobius"/>
    </source>
</evidence>
<dbReference type="Gene3D" id="1.20.1250.20">
    <property type="entry name" value="MFS general substrate transporter like domains"/>
    <property type="match status" value="1"/>
</dbReference>
<dbReference type="RefSeq" id="WP_085912767.1">
    <property type="nucleotide sequence ID" value="NZ_AP018920.1"/>
</dbReference>
<feature type="transmembrane region" description="Helical" evidence="7">
    <location>
        <begin position="313"/>
        <end position="332"/>
    </location>
</feature>
<feature type="transmembrane region" description="Helical" evidence="7">
    <location>
        <begin position="247"/>
        <end position="270"/>
    </location>
</feature>
<evidence type="ECO:0000313" key="10">
    <source>
        <dbReference type="Proteomes" id="UP000194360"/>
    </source>
</evidence>
<dbReference type="PROSITE" id="PS50850">
    <property type="entry name" value="MFS"/>
    <property type="match status" value="1"/>
</dbReference>
<feature type="transmembrane region" description="Helical" evidence="7">
    <location>
        <begin position="93"/>
        <end position="116"/>
    </location>
</feature>
<evidence type="ECO:0000259" key="8">
    <source>
        <dbReference type="PROSITE" id="PS50850"/>
    </source>
</evidence>
<dbReference type="OrthoDB" id="8953821at2"/>
<sequence>MDGNDVRAVGGSPAQARKVWVSSFLGATIEFYDFSIYSTASALVLAPLFFSGVSPSVGLTLSFATLAIGYAARPIGAVVFGHFGDRVGRKSTLIATIVLMAVATFLIGCLPTTAQIGVAAPVLLVLLRLLQGISVGGEWGGSVVLTTEHSSARRRGLMGSATMTGASAGVLLGFVAYAIMVPLSGDGFMTWGWRVPFWVTVVLFALAFYMRLKVDETPVMKTLQAEAPTERRELPITALLTRYPGTVMLAAGVFVGAFMLQQVMISFFVSYGVSDLGQTQSAMINASMIGVAVSFVAIPLAGLLTDRFGRRRVLLTGIGLQTLNCLLIWPFLNSGDYGLILTSFCLVFLFHSLCYAPLAALYSELFPSSMRYTGVSMAYQVASLIGGFGPLFATLLIGAGLSPVWVIGLLLVGMLVSLGCALAMPRTDHVDLTEVGEKPAPAAVEETTR</sequence>
<dbReference type="AlphaFoldDB" id="A0A1Y2MZW8"/>
<feature type="transmembrane region" description="Helical" evidence="7">
    <location>
        <begin position="282"/>
        <end position="301"/>
    </location>
</feature>
<comment type="subcellular location">
    <subcellularLocation>
        <location evidence="1">Cell membrane</location>
        <topology evidence="1">Multi-pass membrane protein</topology>
    </subcellularLocation>
</comment>
<evidence type="ECO:0000313" key="9">
    <source>
        <dbReference type="EMBL" id="OSY40753.1"/>
    </source>
</evidence>
<dbReference type="InterPro" id="IPR011701">
    <property type="entry name" value="MFS"/>
</dbReference>
<evidence type="ECO:0000256" key="5">
    <source>
        <dbReference type="ARBA" id="ARBA00022989"/>
    </source>
</evidence>
<dbReference type="InterPro" id="IPR036259">
    <property type="entry name" value="MFS_trans_sf"/>
</dbReference>
<feature type="transmembrane region" description="Helical" evidence="7">
    <location>
        <begin position="404"/>
        <end position="424"/>
    </location>
</feature>
<dbReference type="Proteomes" id="UP000194360">
    <property type="component" value="Unassembled WGS sequence"/>
</dbReference>
<dbReference type="InterPro" id="IPR005829">
    <property type="entry name" value="Sugar_transporter_CS"/>
</dbReference>
<comment type="caution">
    <text evidence="9">The sequence shown here is derived from an EMBL/GenBank/DDBJ whole genome shotgun (WGS) entry which is preliminary data.</text>
</comment>
<dbReference type="InterPro" id="IPR020846">
    <property type="entry name" value="MFS_dom"/>
</dbReference>
<evidence type="ECO:0000256" key="3">
    <source>
        <dbReference type="ARBA" id="ARBA00022475"/>
    </source>
</evidence>
<keyword evidence="10" id="KW-1185">Reference proteome</keyword>
<evidence type="ECO:0000256" key="2">
    <source>
        <dbReference type="ARBA" id="ARBA00022448"/>
    </source>
</evidence>
<evidence type="ECO:0000256" key="4">
    <source>
        <dbReference type="ARBA" id="ARBA00022692"/>
    </source>
</evidence>
<keyword evidence="3" id="KW-1003">Cell membrane</keyword>
<reference evidence="9 10" key="1">
    <citation type="submission" date="2016-09" db="EMBL/GenBank/DDBJ databases">
        <title>Pseudonocardia autotrophica DSM535, a candidate organism with high potential of specific P450 cytochromes.</title>
        <authorList>
            <person name="Grumaz C."/>
            <person name="Vainshtein Y."/>
            <person name="Kirstahler P."/>
            <person name="Sohn K."/>
        </authorList>
    </citation>
    <scope>NUCLEOTIDE SEQUENCE [LARGE SCALE GENOMIC DNA]</scope>
    <source>
        <strain evidence="9 10">DSM 535</strain>
    </source>
</reference>
<name>A0A1Y2MZW8_PSEAH</name>
<feature type="transmembrane region" description="Helical" evidence="7">
    <location>
        <begin position="338"/>
        <end position="362"/>
    </location>
</feature>
<dbReference type="PROSITE" id="PS00217">
    <property type="entry name" value="SUGAR_TRANSPORT_2"/>
    <property type="match status" value="1"/>
</dbReference>
<feature type="transmembrane region" description="Helical" evidence="7">
    <location>
        <begin position="122"/>
        <end position="145"/>
    </location>
</feature>
<dbReference type="EMBL" id="MIGB01000011">
    <property type="protein sequence ID" value="OSY40753.1"/>
    <property type="molecule type" value="Genomic_DNA"/>
</dbReference>
<evidence type="ECO:0000256" key="1">
    <source>
        <dbReference type="ARBA" id="ARBA00004651"/>
    </source>
</evidence>
<evidence type="ECO:0000256" key="6">
    <source>
        <dbReference type="ARBA" id="ARBA00023136"/>
    </source>
</evidence>
<dbReference type="Pfam" id="PF00083">
    <property type="entry name" value="Sugar_tr"/>
    <property type="match status" value="1"/>
</dbReference>
<feature type="transmembrane region" description="Helical" evidence="7">
    <location>
        <begin position="157"/>
        <end position="179"/>
    </location>
</feature>
<feature type="domain" description="Major facilitator superfamily (MFS) profile" evidence="8">
    <location>
        <begin position="19"/>
        <end position="431"/>
    </location>
</feature>